<dbReference type="Proteomes" id="UP000006352">
    <property type="component" value="Unassembled WGS sequence"/>
</dbReference>
<dbReference type="GeneID" id="24100912"/>
<dbReference type="InterPro" id="IPR051468">
    <property type="entry name" value="Fungal_SecMetab_SDRs"/>
</dbReference>
<dbReference type="PRINTS" id="PR00081">
    <property type="entry name" value="GDHRDH"/>
</dbReference>
<proteinExistence type="inferred from homology"/>
<dbReference type="GO" id="GO:0005737">
    <property type="term" value="C:cytoplasm"/>
    <property type="evidence" value="ECO:0007669"/>
    <property type="project" value="TreeGrafter"/>
</dbReference>
<evidence type="ECO:0008006" key="6">
    <source>
        <dbReference type="Google" id="ProtNLM"/>
    </source>
</evidence>
<evidence type="ECO:0000313" key="5">
    <source>
        <dbReference type="Proteomes" id="UP000006352"/>
    </source>
</evidence>
<dbReference type="AlphaFoldDB" id="J4IC91"/>
<keyword evidence="2" id="KW-0521">NADP</keyword>
<evidence type="ECO:0000313" key="4">
    <source>
        <dbReference type="EMBL" id="CCM06001.1"/>
    </source>
</evidence>
<dbReference type="InterPro" id="IPR036291">
    <property type="entry name" value="NAD(P)-bd_dom_sf"/>
</dbReference>
<dbReference type="HOGENOM" id="CLU_010194_9_1_1"/>
<dbReference type="Gene3D" id="3.40.50.720">
    <property type="entry name" value="NAD(P)-binding Rossmann-like Domain"/>
    <property type="match status" value="1"/>
</dbReference>
<dbReference type="CDD" id="cd05325">
    <property type="entry name" value="carb_red_sniffer_like_SDR_c"/>
    <property type="match status" value="1"/>
</dbReference>
<reference evidence="4 5" key="1">
    <citation type="journal article" date="2012" name="Appl. Environ. Microbiol.">
        <title>Short-read sequencing for genomic analysis of the brown rot fungus Fibroporia radiculosa.</title>
        <authorList>
            <person name="Tang J.D."/>
            <person name="Perkins A.D."/>
            <person name="Sonstegard T.S."/>
            <person name="Schroeder S.G."/>
            <person name="Burgess S.C."/>
            <person name="Diehl S.V."/>
        </authorList>
    </citation>
    <scope>NUCLEOTIDE SEQUENCE [LARGE SCALE GENOMIC DNA]</scope>
    <source>
        <strain evidence="4 5">TFFH 294</strain>
    </source>
</reference>
<dbReference type="EMBL" id="HE797220">
    <property type="protein sequence ID" value="CCM06001.1"/>
    <property type="molecule type" value="Genomic_DNA"/>
</dbReference>
<dbReference type="SUPFAM" id="SSF51735">
    <property type="entry name" value="NAD(P)-binding Rossmann-fold domains"/>
    <property type="match status" value="1"/>
</dbReference>
<dbReference type="GO" id="GO:0016491">
    <property type="term" value="F:oxidoreductase activity"/>
    <property type="evidence" value="ECO:0007669"/>
    <property type="project" value="UniProtKB-KW"/>
</dbReference>
<sequence>MSSGVPETRTGIRLRSQRSLASSAVGTTRRQGRDMDATELAWEHCRNGQVIYICTSRGIGLELVRQLVASPTNIVIATCRSPSKAGALQALRSSAKGELHVVELDTGSETSIRESVPVVAAILGDRGLDYLYNNAGIMEGNDSPFDFSYSGLLQTLQTNVAGPALLAQLYLPYIEKSKRKVIVNVTSGLASIGTDFGEKNATYSVSKTALNMLTYKQAKTRLDLISYVVDPGWVKTDMGGADAAMEVQDTVSRQLKIATSVTSKDSGKFFRHDGEEIPW</sequence>
<accession>J4IC91</accession>
<dbReference type="InParanoid" id="J4IC91"/>
<protein>
    <recommendedName>
        <fullName evidence="6">NAD(P)-binding protein</fullName>
    </recommendedName>
</protein>
<dbReference type="RefSeq" id="XP_012185284.1">
    <property type="nucleotide sequence ID" value="XM_012329894.1"/>
</dbReference>
<evidence type="ECO:0000256" key="1">
    <source>
        <dbReference type="ARBA" id="ARBA00006484"/>
    </source>
</evidence>
<name>J4IC91_9APHY</name>
<evidence type="ECO:0000256" key="2">
    <source>
        <dbReference type="ARBA" id="ARBA00022857"/>
    </source>
</evidence>
<dbReference type="PANTHER" id="PTHR43544">
    <property type="entry name" value="SHORT-CHAIN DEHYDROGENASE/REDUCTASE"/>
    <property type="match status" value="1"/>
</dbReference>
<dbReference type="Pfam" id="PF00106">
    <property type="entry name" value="adh_short"/>
    <property type="match status" value="1"/>
</dbReference>
<dbReference type="OrthoDB" id="9876299at2759"/>
<dbReference type="PANTHER" id="PTHR43544:SF7">
    <property type="entry name" value="NADB-LER2"/>
    <property type="match status" value="1"/>
</dbReference>
<gene>
    <name evidence="4" type="ORF">FIBRA_08244</name>
</gene>
<organism evidence="4 5">
    <name type="scientific">Fibroporia radiculosa</name>
    <dbReference type="NCBI Taxonomy" id="599839"/>
    <lineage>
        <taxon>Eukaryota</taxon>
        <taxon>Fungi</taxon>
        <taxon>Dikarya</taxon>
        <taxon>Basidiomycota</taxon>
        <taxon>Agaricomycotina</taxon>
        <taxon>Agaricomycetes</taxon>
        <taxon>Polyporales</taxon>
        <taxon>Fibroporiaceae</taxon>
        <taxon>Fibroporia</taxon>
    </lineage>
</organism>
<evidence type="ECO:0000256" key="3">
    <source>
        <dbReference type="ARBA" id="ARBA00023002"/>
    </source>
</evidence>
<comment type="similarity">
    <text evidence="1">Belongs to the short-chain dehydrogenases/reductases (SDR) family.</text>
</comment>
<keyword evidence="5" id="KW-1185">Reference proteome</keyword>
<keyword evidence="3" id="KW-0560">Oxidoreductase</keyword>
<dbReference type="InterPro" id="IPR002347">
    <property type="entry name" value="SDR_fam"/>
</dbReference>